<proteinExistence type="predicted"/>
<evidence type="ECO:0000313" key="1">
    <source>
        <dbReference type="EMBL" id="CAB4134432.1"/>
    </source>
</evidence>
<evidence type="ECO:0008006" key="2">
    <source>
        <dbReference type="Google" id="ProtNLM"/>
    </source>
</evidence>
<accession>A0A6J5LLR5</accession>
<dbReference type="EMBL" id="LR796284">
    <property type="protein sequence ID" value="CAB4134432.1"/>
    <property type="molecule type" value="Genomic_DNA"/>
</dbReference>
<reference evidence="1" key="1">
    <citation type="submission" date="2020-04" db="EMBL/GenBank/DDBJ databases">
        <authorList>
            <person name="Chiriac C."/>
            <person name="Salcher M."/>
            <person name="Ghai R."/>
            <person name="Kavagutti S V."/>
        </authorList>
    </citation>
    <scope>NUCLEOTIDE SEQUENCE</scope>
</reference>
<organism evidence="1">
    <name type="scientific">uncultured Caudovirales phage</name>
    <dbReference type="NCBI Taxonomy" id="2100421"/>
    <lineage>
        <taxon>Viruses</taxon>
        <taxon>Duplodnaviria</taxon>
        <taxon>Heunggongvirae</taxon>
        <taxon>Uroviricota</taxon>
        <taxon>Caudoviricetes</taxon>
        <taxon>Peduoviridae</taxon>
        <taxon>Maltschvirus</taxon>
        <taxon>Maltschvirus maltsch</taxon>
    </lineage>
</organism>
<dbReference type="InterPro" id="IPR032618">
    <property type="entry name" value="DUF4884"/>
</dbReference>
<gene>
    <name evidence="1" type="ORF">UFOVP273_62</name>
</gene>
<sequence>MKKLLAILSLVALSACVADYSDDTSHYSRLPAELVDCKIYYLSSDKGQQITVMRCPNSQTSTTYKSGKSQRSAIVIDGTAYIKQE</sequence>
<name>A0A6J5LLR5_9CAUD</name>
<dbReference type="Pfam" id="PF16225">
    <property type="entry name" value="DUF4884"/>
    <property type="match status" value="1"/>
</dbReference>
<protein>
    <recommendedName>
        <fullName evidence="2">Lipoprotein</fullName>
    </recommendedName>
</protein>
<dbReference type="PROSITE" id="PS51257">
    <property type="entry name" value="PROKAR_LIPOPROTEIN"/>
    <property type="match status" value="1"/>
</dbReference>